<reference evidence="1" key="1">
    <citation type="submission" date="2019-12" db="EMBL/GenBank/DDBJ databases">
        <title>An insight into the sialome of adult female Ixodes ricinus ticks feeding for 6 days.</title>
        <authorList>
            <person name="Perner J."/>
            <person name="Ribeiro J.M.C."/>
        </authorList>
    </citation>
    <scope>NUCLEOTIDE SEQUENCE</scope>
    <source>
        <strain evidence="1">Semi-engorged</strain>
        <tissue evidence="1">Salivary glands</tissue>
    </source>
</reference>
<organism evidence="1">
    <name type="scientific">Ixodes ricinus</name>
    <name type="common">Common tick</name>
    <name type="synonym">Acarus ricinus</name>
    <dbReference type="NCBI Taxonomy" id="34613"/>
    <lineage>
        <taxon>Eukaryota</taxon>
        <taxon>Metazoa</taxon>
        <taxon>Ecdysozoa</taxon>
        <taxon>Arthropoda</taxon>
        <taxon>Chelicerata</taxon>
        <taxon>Arachnida</taxon>
        <taxon>Acari</taxon>
        <taxon>Parasitiformes</taxon>
        <taxon>Ixodida</taxon>
        <taxon>Ixodoidea</taxon>
        <taxon>Ixodidae</taxon>
        <taxon>Ixodinae</taxon>
        <taxon>Ixodes</taxon>
    </lineage>
</organism>
<sequence length="161" mass="17944">MCLSWWRQKPSFAHASAASVRGFVDPAVSSQPVDSDTRDGRHGSDHHPLGISYVIIGGNRALVVPRCEKYQCDSISLLLLDGHHLSSSPSLVAKLVTLRSHGAYQQAVLSSETVVVHREGNRVLAENPSLYALVEKSLRNKHRRHFLRSRILPKILFTFVQ</sequence>
<name>A0A6B0UX04_IXORI</name>
<accession>A0A6B0UX04</accession>
<dbReference type="EMBL" id="GIFC01012226">
    <property type="protein sequence ID" value="MXU94309.1"/>
    <property type="molecule type" value="Transcribed_RNA"/>
</dbReference>
<dbReference type="AlphaFoldDB" id="A0A6B0UX04"/>
<proteinExistence type="predicted"/>
<protein>
    <submittedName>
        <fullName evidence="1">Uncharacterized protein</fullName>
    </submittedName>
</protein>
<evidence type="ECO:0000313" key="1">
    <source>
        <dbReference type="EMBL" id="MXU94309.1"/>
    </source>
</evidence>